<evidence type="ECO:0000256" key="2">
    <source>
        <dbReference type="ARBA" id="ARBA00010211"/>
    </source>
</evidence>
<evidence type="ECO:0000313" key="8">
    <source>
        <dbReference type="Proteomes" id="UP000220629"/>
    </source>
</evidence>
<dbReference type="GO" id="GO:0019628">
    <property type="term" value="P:urate catabolic process"/>
    <property type="evidence" value="ECO:0007669"/>
    <property type="project" value="UniProtKB-UniPathway"/>
</dbReference>
<comment type="caution">
    <text evidence="7">The sequence shown here is derived from an EMBL/GenBank/DDBJ whole genome shotgun (WGS) entry which is preliminary data.</text>
</comment>
<keyword evidence="4 7" id="KW-0378">Hydrolase</keyword>
<accession>A0A2A7S4N5</accession>
<keyword evidence="5" id="KW-0460">Magnesium</keyword>
<proteinExistence type="inferred from homology"/>
<dbReference type="InterPro" id="IPR011234">
    <property type="entry name" value="Fumarylacetoacetase-like_C"/>
</dbReference>
<dbReference type="GO" id="GO:0046872">
    <property type="term" value="F:metal ion binding"/>
    <property type="evidence" value="ECO:0007669"/>
    <property type="project" value="UniProtKB-KW"/>
</dbReference>
<evidence type="ECO:0000256" key="5">
    <source>
        <dbReference type="ARBA" id="ARBA00022842"/>
    </source>
</evidence>
<dbReference type="PANTHER" id="PTHR42796">
    <property type="entry name" value="FUMARYLACETOACETATE HYDROLASE DOMAIN-CONTAINING PROTEIN 2A-RELATED"/>
    <property type="match status" value="1"/>
</dbReference>
<name>A0A2A7S4N5_BURGA</name>
<comment type="similarity">
    <text evidence="2">Belongs to the FAH family.</text>
</comment>
<protein>
    <submittedName>
        <fullName evidence="7">FAA hydrolase family protein</fullName>
    </submittedName>
</protein>
<evidence type="ECO:0000256" key="4">
    <source>
        <dbReference type="ARBA" id="ARBA00022801"/>
    </source>
</evidence>
<dbReference type="GO" id="GO:0016787">
    <property type="term" value="F:hydrolase activity"/>
    <property type="evidence" value="ECO:0007669"/>
    <property type="project" value="UniProtKB-KW"/>
</dbReference>
<organism evidence="7 8">
    <name type="scientific">Burkholderia gladioli</name>
    <name type="common">Pseudomonas marginata</name>
    <name type="synonym">Phytomonas marginata</name>
    <dbReference type="NCBI Taxonomy" id="28095"/>
    <lineage>
        <taxon>Bacteria</taxon>
        <taxon>Pseudomonadati</taxon>
        <taxon>Pseudomonadota</taxon>
        <taxon>Betaproteobacteria</taxon>
        <taxon>Burkholderiales</taxon>
        <taxon>Burkholderiaceae</taxon>
        <taxon>Burkholderia</taxon>
    </lineage>
</organism>
<evidence type="ECO:0000313" key="7">
    <source>
        <dbReference type="EMBL" id="PEH38531.1"/>
    </source>
</evidence>
<dbReference type="FunFam" id="3.90.850.10:FF:000002">
    <property type="entry name" value="2-hydroxyhepta-2,4-diene-1,7-dioate isomerase"/>
    <property type="match status" value="1"/>
</dbReference>
<sequence>MGIAGNGAKVGALDLRLANLRADGALALGAEIDGRIVNITRAGRELNLPAPADIDDLIQNGLADQVRAIVERVRSKGGHAGLEAADVVFAPLVTRPRKIVCVGFNYQAHAAETGTPVPKAPPLFAKYANALNHHRGEVTLPTRMDREFDYETELVLIFGERCRDVPEADALSVLAGYAIGNDISARGLQNITSQFMAGKMSDGFAPLGPWLVTRDRVPDPNALRLRTWMNGELVQDGNTADMIFDCRKIVSYVTSIMSIEPGDIVFTGTPPGVIWGQKVPREQRRWLAPGDEVVSSIEGLGELSVRFA</sequence>
<evidence type="ECO:0000256" key="1">
    <source>
        <dbReference type="ARBA" id="ARBA00001946"/>
    </source>
</evidence>
<dbReference type="Gene3D" id="3.90.850.10">
    <property type="entry name" value="Fumarylacetoacetase-like, C-terminal domain"/>
    <property type="match status" value="1"/>
</dbReference>
<dbReference type="UniPathway" id="UPA00394"/>
<dbReference type="Proteomes" id="UP000220629">
    <property type="component" value="Unassembled WGS sequence"/>
</dbReference>
<reference evidence="8" key="1">
    <citation type="submission" date="2017-09" db="EMBL/GenBank/DDBJ databases">
        <title>FDA dAtabase for Regulatory Grade micrObial Sequences (FDA-ARGOS): Supporting development and validation of Infectious Disease Dx tests.</title>
        <authorList>
            <person name="Minogue T."/>
            <person name="Wolcott M."/>
            <person name="Wasieloski L."/>
            <person name="Aguilar W."/>
            <person name="Moore D."/>
            <person name="Tallon L."/>
            <person name="Sadzewicz L."/>
            <person name="Ott S."/>
            <person name="Zhao X."/>
            <person name="Nagaraj S."/>
            <person name="Vavikolanu K."/>
            <person name="Aluvathingal J."/>
            <person name="Nadendla S."/>
            <person name="Sichtig H."/>
        </authorList>
    </citation>
    <scope>NUCLEOTIDE SEQUENCE [LARGE SCALE GENOMIC DNA]</scope>
    <source>
        <strain evidence="8">FDAARGOS_390</strain>
    </source>
</reference>
<dbReference type="Pfam" id="PF01557">
    <property type="entry name" value="FAA_hydrolase"/>
    <property type="match status" value="1"/>
</dbReference>
<dbReference type="EMBL" id="PDDY01000004">
    <property type="protein sequence ID" value="PEH38531.1"/>
    <property type="molecule type" value="Genomic_DNA"/>
</dbReference>
<dbReference type="InterPro" id="IPR051121">
    <property type="entry name" value="FAH"/>
</dbReference>
<dbReference type="GO" id="GO:0019752">
    <property type="term" value="P:carboxylic acid metabolic process"/>
    <property type="evidence" value="ECO:0007669"/>
    <property type="project" value="UniProtKB-ARBA"/>
</dbReference>
<feature type="domain" description="Fumarylacetoacetase-like C-terminal" evidence="6">
    <location>
        <begin position="98"/>
        <end position="306"/>
    </location>
</feature>
<keyword evidence="3" id="KW-0479">Metal-binding</keyword>
<comment type="cofactor">
    <cofactor evidence="1">
        <name>Mg(2+)</name>
        <dbReference type="ChEBI" id="CHEBI:18420"/>
    </cofactor>
</comment>
<evidence type="ECO:0000256" key="3">
    <source>
        <dbReference type="ARBA" id="ARBA00022723"/>
    </source>
</evidence>
<evidence type="ECO:0000259" key="6">
    <source>
        <dbReference type="Pfam" id="PF01557"/>
    </source>
</evidence>
<dbReference type="GO" id="GO:0016853">
    <property type="term" value="F:isomerase activity"/>
    <property type="evidence" value="ECO:0007669"/>
    <property type="project" value="UniProtKB-ARBA"/>
</dbReference>
<dbReference type="AlphaFoldDB" id="A0A2A7S4N5"/>
<gene>
    <name evidence="7" type="ORF">CRM94_29575</name>
</gene>
<dbReference type="InterPro" id="IPR036663">
    <property type="entry name" value="Fumarylacetoacetase_C_sf"/>
</dbReference>
<dbReference type="PANTHER" id="PTHR42796:SF4">
    <property type="entry name" value="FUMARYLACETOACETATE HYDROLASE DOMAIN-CONTAINING PROTEIN 2A"/>
    <property type="match status" value="1"/>
</dbReference>
<dbReference type="SUPFAM" id="SSF56529">
    <property type="entry name" value="FAH"/>
    <property type="match status" value="1"/>
</dbReference>